<dbReference type="Gene3D" id="2.60.40.10">
    <property type="entry name" value="Immunoglobulins"/>
    <property type="match status" value="4"/>
</dbReference>
<evidence type="ECO:0000313" key="4">
    <source>
        <dbReference type="Proteomes" id="UP000196239"/>
    </source>
</evidence>
<dbReference type="InterPro" id="IPR022409">
    <property type="entry name" value="PKD/Chitinase_dom"/>
</dbReference>
<evidence type="ECO:0000313" key="3">
    <source>
        <dbReference type="EMBL" id="CUR52704.1"/>
    </source>
</evidence>
<dbReference type="InterPro" id="IPR035986">
    <property type="entry name" value="PKD_dom_sf"/>
</dbReference>
<keyword evidence="4" id="KW-1185">Reference proteome</keyword>
<protein>
    <recommendedName>
        <fullName evidence="2">PKD/Chitinase domain-containing protein</fullName>
    </recommendedName>
</protein>
<gene>
    <name evidence="3" type="ORF">NDEV_1942</name>
</gene>
<dbReference type="InterPro" id="IPR013783">
    <property type="entry name" value="Ig-like_fold"/>
</dbReference>
<proteinExistence type="predicted"/>
<feature type="transmembrane region" description="Helical" evidence="1">
    <location>
        <begin position="20"/>
        <end position="37"/>
    </location>
</feature>
<keyword evidence="1" id="KW-0812">Transmembrane</keyword>
<dbReference type="KEGG" id="ndv:NDEV_1942"/>
<sequence length="481" mass="51238">MRERFFNNLKFRTDKLNYKFFVAILAAMIFSAVLPTISANAQTSSNSGSAEQFLQQCIQQFQGTDHIYCAKFYTTDVARSGTLTQYFLQGSLANSIVVYENTKVTLSGLKSTTPDVGKKLSYQWTQVSGDAVTFTPSSAAPVISFIAPSVPVNEVKSLKLSLTVDDGYGLKDTTTFDVVVLHVNHPPVVTVNPDQVVDEGTQVSLKATATDPDNDSLTLAWGQYSGSSVQLSSTDNTATSFVAPAVTPGRTAVLLFVFTADDGHGGKAAAMTKVTVKSTHQDPTITCQDASVNSNSLVRLPVSVANPSGDTISYYWRQISGQPVKLSSSSDMSPTFVAPTPNGPSGTLQFTLDVSDNMVDIPSCSVTVKINNLPVAGQPPVANAGPDQTVSPNSRVVLDGSASTGVGIKYKWEQISGDPVTLILSGTAHPAFYSPSVDYGQQKLVEFKLTVSNQYGTDSSTVKIMVVQDQNPPTARINVVP</sequence>
<dbReference type="Proteomes" id="UP000196239">
    <property type="component" value="Chromosome 1"/>
</dbReference>
<keyword evidence="1" id="KW-1133">Transmembrane helix</keyword>
<feature type="domain" description="PKD/Chitinase" evidence="2">
    <location>
        <begin position="88"/>
        <end position="183"/>
    </location>
</feature>
<feature type="domain" description="PKD/Chitinase" evidence="2">
    <location>
        <begin position="381"/>
        <end position="469"/>
    </location>
</feature>
<dbReference type="SMART" id="SM00089">
    <property type="entry name" value="PKD"/>
    <property type="match status" value="2"/>
</dbReference>
<organism evidence="3 4">
    <name type="scientific">Nitrosotalea devaniterrae</name>
    <dbReference type="NCBI Taxonomy" id="1078905"/>
    <lineage>
        <taxon>Archaea</taxon>
        <taxon>Nitrososphaerota</taxon>
        <taxon>Nitrososphaeria</taxon>
        <taxon>Nitrosotaleales</taxon>
        <taxon>Nitrosotaleaceae</taxon>
        <taxon>Nitrosotalea</taxon>
    </lineage>
</organism>
<dbReference type="AlphaFoldDB" id="A0A128A5S3"/>
<reference evidence="4" key="1">
    <citation type="submission" date="2015-10" db="EMBL/GenBank/DDBJ databases">
        <authorList>
            <person name="Lehtovirta-Morley L.E."/>
            <person name="Vieille C."/>
        </authorList>
    </citation>
    <scope>NUCLEOTIDE SEQUENCE [LARGE SCALE GENOMIC DNA]</scope>
</reference>
<keyword evidence="1" id="KW-0472">Membrane</keyword>
<evidence type="ECO:0000259" key="2">
    <source>
        <dbReference type="SMART" id="SM00089"/>
    </source>
</evidence>
<evidence type="ECO:0000256" key="1">
    <source>
        <dbReference type="SAM" id="Phobius"/>
    </source>
</evidence>
<name>A0A128A5S3_9ARCH</name>
<dbReference type="EMBL" id="LN890280">
    <property type="protein sequence ID" value="CUR52704.1"/>
    <property type="molecule type" value="Genomic_DNA"/>
</dbReference>
<dbReference type="Pfam" id="PF22352">
    <property type="entry name" value="K319L-like_PKD"/>
    <property type="match status" value="4"/>
</dbReference>
<dbReference type="SUPFAM" id="SSF49299">
    <property type="entry name" value="PKD domain"/>
    <property type="match status" value="1"/>
</dbReference>
<accession>A0A128A5S3</accession>